<dbReference type="PANTHER" id="PTHR15532">
    <property type="match status" value="1"/>
</dbReference>
<keyword evidence="5 9" id="KW-1133">Transmembrane helix</keyword>
<evidence type="ECO:0000256" key="5">
    <source>
        <dbReference type="ARBA" id="ARBA00022989"/>
    </source>
</evidence>
<dbReference type="Proteomes" id="UP000014760">
    <property type="component" value="Unassembled WGS sequence"/>
</dbReference>
<protein>
    <submittedName>
        <fullName evidence="10 11">Uncharacterized protein</fullName>
    </submittedName>
</protein>
<evidence type="ECO:0000256" key="4">
    <source>
        <dbReference type="ARBA" id="ARBA00022729"/>
    </source>
</evidence>
<keyword evidence="12" id="KW-1185">Reference proteome</keyword>
<dbReference type="HOGENOM" id="CLU_017411_0_0_1"/>
<accession>R7ULN8</accession>
<sequence length="839" mass="96115">MLFFSGIDVLTLRRFANSSHAHLAEALLKAAHDIMEVSQLLPPKDYKQFGRTWNEGFGNNLPPLAMHVLLRPADDTAFSFIRRYMDRLEHYRHWQVLARYKEDLPVACTLTGFATSLDMLYAKFDEVRRTRYMDKVRRITQLLYEASLTKPWGHKYLNHRSITNYLAVFIGSLVVEPHHPDAAMWKRHAVIMLERNLQILSFVRDGSFSEGLGYGANSFRGISQYLYLLRRHLRLDHSSHPWLQKHIDFYLHTAIPGLQRTLGVGDTYSHWVYGPESQLHFLDTFIKKTGKGHWMAAEIRKRRDDSETNPLWYQKYATLHTEFIWYNPNIRARPPGTYASSSLHEFKDWGVVVYRAGPLMDPSSTFLSFKSGRIHGAGVFELVHHFTNDEVLVGWDNFNPSHQHPDQNSLTFWLVGIPFITGGLYGPKYPYLENTLMFAPSGLTSCSHPYAGQMGSCGHYFQVLEAPDAYGEVVVVSKKQGYVFTSGEAARAYHPDLGVRSFYRSLLLLHKELLVIVDHIHLNTTSRISHVSSSFNNHVHQFENIAHPLGLNGLGLKANTNTTKPLDKFQSLWMSTGNKSPFARILNLTYPGSPETGRAMWVSNARVTFELEGERSRMIYIFHGPSVQLRKLKVIRSAEDSLTFALDTGYQDLIVAIATEHSEVKVLCSVTDIHSESTTLFTAREPESPDEKEALDIEQWEAAQNSSLLQKFMLKLRNVYQPKETGGKGRESQKDLEKMKLIANLTYKSAEYYARIKKAQLLQAKWNEVIRAQLLSEREEQDSRPESLWYSLIIVALSNLLLCLFIILLLKVSTHAHRKRIIPLIAACMTLLFTLLCFY</sequence>
<comment type="similarity">
    <text evidence="2">Belongs to the dermatan-sulfate isomerase family.</text>
</comment>
<dbReference type="OrthoDB" id="6281825at2759"/>
<evidence type="ECO:0000313" key="10">
    <source>
        <dbReference type="EMBL" id="ELU04192.1"/>
    </source>
</evidence>
<keyword evidence="8" id="KW-0413">Isomerase</keyword>
<dbReference type="GO" id="GO:0047757">
    <property type="term" value="F:chondroitin-glucuronate 5-epimerase activity"/>
    <property type="evidence" value="ECO:0007669"/>
    <property type="project" value="TreeGrafter"/>
</dbReference>
<evidence type="ECO:0000313" key="12">
    <source>
        <dbReference type="Proteomes" id="UP000014760"/>
    </source>
</evidence>
<evidence type="ECO:0000256" key="3">
    <source>
        <dbReference type="ARBA" id="ARBA00022692"/>
    </source>
</evidence>
<organism evidence="10">
    <name type="scientific">Capitella teleta</name>
    <name type="common">Polychaete worm</name>
    <dbReference type="NCBI Taxonomy" id="283909"/>
    <lineage>
        <taxon>Eukaryota</taxon>
        <taxon>Metazoa</taxon>
        <taxon>Spiralia</taxon>
        <taxon>Lophotrochozoa</taxon>
        <taxon>Annelida</taxon>
        <taxon>Polychaeta</taxon>
        <taxon>Sedentaria</taxon>
        <taxon>Scolecida</taxon>
        <taxon>Capitellidae</taxon>
        <taxon>Capitella</taxon>
    </lineage>
</organism>
<dbReference type="PANTHER" id="PTHR15532:SF5">
    <property type="entry name" value="SULFOTRANSFERASE DOMAIN-CONTAINING PROTEIN"/>
    <property type="match status" value="1"/>
</dbReference>
<feature type="transmembrane region" description="Helical" evidence="9">
    <location>
        <begin position="788"/>
        <end position="809"/>
    </location>
</feature>
<evidence type="ECO:0000256" key="9">
    <source>
        <dbReference type="SAM" id="Phobius"/>
    </source>
</evidence>
<reference evidence="12" key="1">
    <citation type="submission" date="2012-12" db="EMBL/GenBank/DDBJ databases">
        <authorList>
            <person name="Hellsten U."/>
            <person name="Grimwood J."/>
            <person name="Chapman J.A."/>
            <person name="Shapiro H."/>
            <person name="Aerts A."/>
            <person name="Otillar R.P."/>
            <person name="Terry A.Y."/>
            <person name="Boore J.L."/>
            <person name="Simakov O."/>
            <person name="Marletaz F."/>
            <person name="Cho S.-J."/>
            <person name="Edsinger-Gonzales E."/>
            <person name="Havlak P."/>
            <person name="Kuo D.-H."/>
            <person name="Larsson T."/>
            <person name="Lv J."/>
            <person name="Arendt D."/>
            <person name="Savage R."/>
            <person name="Osoegawa K."/>
            <person name="de Jong P."/>
            <person name="Lindberg D.R."/>
            <person name="Seaver E.C."/>
            <person name="Weisblat D.A."/>
            <person name="Putnam N.H."/>
            <person name="Grigoriev I.V."/>
            <person name="Rokhsar D.S."/>
        </authorList>
    </citation>
    <scope>NUCLEOTIDE SEQUENCE</scope>
    <source>
        <strain evidence="12">I ESC-2004</strain>
    </source>
</reference>
<keyword evidence="3 9" id="KW-0812">Transmembrane</keyword>
<dbReference type="OMA" id="FIRHGED"/>
<dbReference type="EMBL" id="AMQN01008250">
    <property type="status" value="NOT_ANNOTATED_CDS"/>
    <property type="molecule type" value="Genomic_DNA"/>
</dbReference>
<dbReference type="GO" id="GO:0016020">
    <property type="term" value="C:membrane"/>
    <property type="evidence" value="ECO:0007669"/>
    <property type="project" value="UniProtKB-SubCell"/>
</dbReference>
<keyword evidence="4" id="KW-0732">Signal</keyword>
<evidence type="ECO:0000256" key="1">
    <source>
        <dbReference type="ARBA" id="ARBA00004141"/>
    </source>
</evidence>
<name>R7ULN8_CAPTE</name>
<reference evidence="10 12" key="2">
    <citation type="journal article" date="2013" name="Nature">
        <title>Insights into bilaterian evolution from three spiralian genomes.</title>
        <authorList>
            <person name="Simakov O."/>
            <person name="Marletaz F."/>
            <person name="Cho S.J."/>
            <person name="Edsinger-Gonzales E."/>
            <person name="Havlak P."/>
            <person name="Hellsten U."/>
            <person name="Kuo D.H."/>
            <person name="Larsson T."/>
            <person name="Lv J."/>
            <person name="Arendt D."/>
            <person name="Savage R."/>
            <person name="Osoegawa K."/>
            <person name="de Jong P."/>
            <person name="Grimwood J."/>
            <person name="Chapman J.A."/>
            <person name="Shapiro H."/>
            <person name="Aerts A."/>
            <person name="Otillar R.P."/>
            <person name="Terry A.Y."/>
            <person name="Boore J.L."/>
            <person name="Grigoriev I.V."/>
            <person name="Lindberg D.R."/>
            <person name="Seaver E.C."/>
            <person name="Weisblat D.A."/>
            <person name="Putnam N.H."/>
            <person name="Rokhsar D.S."/>
        </authorList>
    </citation>
    <scope>NUCLEOTIDE SEQUENCE</scope>
    <source>
        <strain evidence="10 12">I ESC-2004</strain>
    </source>
</reference>
<proteinExistence type="inferred from homology"/>
<feature type="transmembrane region" description="Helical" evidence="9">
    <location>
        <begin position="821"/>
        <end position="838"/>
    </location>
</feature>
<dbReference type="EnsemblMetazoa" id="CapteT160278">
    <property type="protein sequence ID" value="CapteP160278"/>
    <property type="gene ID" value="CapteG160278"/>
</dbReference>
<gene>
    <name evidence="10" type="ORF">CAPTEDRAFT_160278</name>
</gene>
<dbReference type="AlphaFoldDB" id="R7ULN8"/>
<dbReference type="Gene3D" id="1.50.10.100">
    <property type="entry name" value="Chondroitin AC/alginate lyase"/>
    <property type="match status" value="1"/>
</dbReference>
<evidence type="ECO:0000313" key="11">
    <source>
        <dbReference type="EnsemblMetazoa" id="CapteP160278"/>
    </source>
</evidence>
<dbReference type="InterPro" id="IPR052447">
    <property type="entry name" value="Dermatan-Sulfate_Isomerase"/>
</dbReference>
<dbReference type="EMBL" id="KB302576">
    <property type="protein sequence ID" value="ELU04192.1"/>
    <property type="molecule type" value="Genomic_DNA"/>
</dbReference>
<reference evidence="11" key="3">
    <citation type="submission" date="2015-06" db="UniProtKB">
        <authorList>
            <consortium name="EnsemblMetazoa"/>
        </authorList>
    </citation>
    <scope>IDENTIFICATION</scope>
</reference>
<keyword evidence="6 9" id="KW-0472">Membrane</keyword>
<comment type="subcellular location">
    <subcellularLocation>
        <location evidence="1">Membrane</location>
        <topology evidence="1">Multi-pass membrane protein</topology>
    </subcellularLocation>
</comment>
<keyword evidence="7" id="KW-0325">Glycoprotein</keyword>
<evidence type="ECO:0000256" key="7">
    <source>
        <dbReference type="ARBA" id="ARBA00023180"/>
    </source>
</evidence>
<evidence type="ECO:0000256" key="8">
    <source>
        <dbReference type="ARBA" id="ARBA00023235"/>
    </source>
</evidence>
<dbReference type="Gene3D" id="2.70.98.70">
    <property type="match status" value="1"/>
</dbReference>
<dbReference type="InterPro" id="IPR008929">
    <property type="entry name" value="Chondroitin_lyas"/>
</dbReference>
<evidence type="ECO:0000256" key="2">
    <source>
        <dbReference type="ARBA" id="ARBA00006556"/>
    </source>
</evidence>
<evidence type="ECO:0000256" key="6">
    <source>
        <dbReference type="ARBA" id="ARBA00023136"/>
    </source>
</evidence>